<evidence type="ECO:0000256" key="2">
    <source>
        <dbReference type="ARBA" id="ARBA00022679"/>
    </source>
</evidence>
<evidence type="ECO:0000256" key="5">
    <source>
        <dbReference type="ARBA" id="ARBA00022840"/>
    </source>
</evidence>
<keyword evidence="8" id="KW-1185">Reference proteome</keyword>
<evidence type="ECO:0000313" key="7">
    <source>
        <dbReference type="EMBL" id="NIA69773.1"/>
    </source>
</evidence>
<reference evidence="7" key="1">
    <citation type="submission" date="2020-03" db="EMBL/GenBank/DDBJ databases">
        <title>Genome of Pelagibius litoralis DSM 21314T.</title>
        <authorList>
            <person name="Wang G."/>
        </authorList>
    </citation>
    <scope>NUCLEOTIDE SEQUENCE</scope>
    <source>
        <strain evidence="7">DSM 21314</strain>
    </source>
</reference>
<dbReference type="PANTHER" id="PTHR43085">
    <property type="entry name" value="HEXOKINASE FAMILY MEMBER"/>
    <property type="match status" value="1"/>
</dbReference>
<keyword evidence="4" id="KW-0418">Kinase</keyword>
<dbReference type="GO" id="GO:0047590">
    <property type="term" value="F:5-dehydro-2-deoxygluconokinase activity"/>
    <property type="evidence" value="ECO:0007669"/>
    <property type="project" value="UniProtKB-EC"/>
</dbReference>
<dbReference type="InterPro" id="IPR050306">
    <property type="entry name" value="PfkB_Carbo_kinase"/>
</dbReference>
<dbReference type="Proteomes" id="UP000761264">
    <property type="component" value="Unassembled WGS sequence"/>
</dbReference>
<dbReference type="EMBL" id="JAAQPH010000010">
    <property type="protein sequence ID" value="NIA69773.1"/>
    <property type="molecule type" value="Genomic_DNA"/>
</dbReference>
<protein>
    <submittedName>
        <fullName evidence="7">5-dehydro-2-deoxygluconokinase</fullName>
        <ecNumber evidence="7">2.7.1.92</ecNumber>
    </submittedName>
</protein>
<dbReference type="InterPro" id="IPR030830">
    <property type="entry name" value="Myo_inos_IolC"/>
</dbReference>
<dbReference type="AlphaFoldDB" id="A0A967EYI1"/>
<dbReference type="SUPFAM" id="SSF53613">
    <property type="entry name" value="Ribokinase-like"/>
    <property type="match status" value="1"/>
</dbReference>
<dbReference type="Gene3D" id="3.40.1190.20">
    <property type="match status" value="1"/>
</dbReference>
<dbReference type="RefSeq" id="WP_167225699.1">
    <property type="nucleotide sequence ID" value="NZ_JAAQPH010000010.1"/>
</dbReference>
<gene>
    <name evidence="7" type="primary">iolC</name>
    <name evidence="7" type="ORF">HBA54_14310</name>
</gene>
<accession>A0A967EYI1</accession>
<proteinExistence type="inferred from homology"/>
<name>A0A967EYI1_9PROT</name>
<evidence type="ECO:0000259" key="6">
    <source>
        <dbReference type="Pfam" id="PF00294"/>
    </source>
</evidence>
<keyword evidence="5" id="KW-0067">ATP-binding</keyword>
<dbReference type="GO" id="GO:0005524">
    <property type="term" value="F:ATP binding"/>
    <property type="evidence" value="ECO:0007669"/>
    <property type="project" value="UniProtKB-KW"/>
</dbReference>
<sequence length="334" mass="34314">MAAPLAIDRLDRSRPFGALVLGRAGLDLYPAEDGGKIAEAAAFTSDLGGSAGNIAVALARQGVKTGLLTALSDDPVGRFVRQRLEAFEVDTRYVRSVAGDPRTSLALAEVRDDDCEVTIYRNNAADLQLTADEELLAGVAAAGALIVTGTALVANPSRAATLALLEAARAAGTVTVFDLDYRAYAWTSREETSAVYGQAAGLSDLIVGNSEEFAVFANDGNGEAAASALAAEEDRLAILKRGGEGASVLGPGWRIDSGVFPVTALKPYGAGDAFMGGLVAALLKGAALEEAIRRGSAAAAMVVSRRGCASAMPDSAELTTFLSSQTMTSNPTRV</sequence>
<dbReference type="Gene3D" id="2.20.150.10">
    <property type="entry name" value="putative 5-dehydro-2- deoxygluconokinase"/>
    <property type="match status" value="1"/>
</dbReference>
<dbReference type="EC" id="2.7.1.92" evidence="7"/>
<dbReference type="PANTHER" id="PTHR43085:SF49">
    <property type="entry name" value="5-DEHYDRO-2-DEOXYGLUCONOKINASE"/>
    <property type="match status" value="1"/>
</dbReference>
<dbReference type="NCBIfam" id="TIGR04382">
    <property type="entry name" value="myo_inos_iolC_N"/>
    <property type="match status" value="1"/>
</dbReference>
<keyword evidence="3" id="KW-0547">Nucleotide-binding</keyword>
<comment type="caution">
    <text evidence="7">The sequence shown here is derived from an EMBL/GenBank/DDBJ whole genome shotgun (WGS) entry which is preliminary data.</text>
</comment>
<organism evidence="7 8">
    <name type="scientific">Pelagibius litoralis</name>
    <dbReference type="NCBI Taxonomy" id="374515"/>
    <lineage>
        <taxon>Bacteria</taxon>
        <taxon>Pseudomonadati</taxon>
        <taxon>Pseudomonadota</taxon>
        <taxon>Alphaproteobacteria</taxon>
        <taxon>Rhodospirillales</taxon>
        <taxon>Rhodovibrionaceae</taxon>
        <taxon>Pelagibius</taxon>
    </lineage>
</organism>
<comment type="similarity">
    <text evidence="1">Belongs to the carbohydrate kinase PfkB family.</text>
</comment>
<dbReference type="CDD" id="cd01166">
    <property type="entry name" value="KdgK"/>
    <property type="match status" value="1"/>
</dbReference>
<feature type="domain" description="Carbohydrate kinase PfkB" evidence="6">
    <location>
        <begin position="19"/>
        <end position="313"/>
    </location>
</feature>
<dbReference type="InterPro" id="IPR029056">
    <property type="entry name" value="Ribokinase-like"/>
</dbReference>
<dbReference type="InterPro" id="IPR002173">
    <property type="entry name" value="Carboh/pur_kinase_PfkB_CS"/>
</dbReference>
<evidence type="ECO:0000313" key="8">
    <source>
        <dbReference type="Proteomes" id="UP000761264"/>
    </source>
</evidence>
<keyword evidence="2 7" id="KW-0808">Transferase</keyword>
<dbReference type="InterPro" id="IPR023314">
    <property type="entry name" value="Myo_inos_IolC-like_sf"/>
</dbReference>
<dbReference type="Pfam" id="PF00294">
    <property type="entry name" value="PfkB"/>
    <property type="match status" value="1"/>
</dbReference>
<evidence type="ECO:0000256" key="3">
    <source>
        <dbReference type="ARBA" id="ARBA00022741"/>
    </source>
</evidence>
<dbReference type="InterPro" id="IPR011611">
    <property type="entry name" value="PfkB_dom"/>
</dbReference>
<dbReference type="PROSITE" id="PS00584">
    <property type="entry name" value="PFKB_KINASES_2"/>
    <property type="match status" value="1"/>
</dbReference>
<evidence type="ECO:0000256" key="4">
    <source>
        <dbReference type="ARBA" id="ARBA00022777"/>
    </source>
</evidence>
<evidence type="ECO:0000256" key="1">
    <source>
        <dbReference type="ARBA" id="ARBA00010688"/>
    </source>
</evidence>